<dbReference type="EMBL" id="CABPSC010000006">
    <property type="protein sequence ID" value="VVD98289.1"/>
    <property type="molecule type" value="Genomic_DNA"/>
</dbReference>
<name>A0A5E4UJ48_9BURK</name>
<feature type="transmembrane region" description="Helical" evidence="1">
    <location>
        <begin position="27"/>
        <end position="45"/>
    </location>
</feature>
<sequence>MSLAWHRLSGLISPKAVDVKEFVDLYIRYWIIPLWLLAGFADWMCHRRTHIERNAGARESVLHLAQMFEVGIPLLVALVFRINVTVMAIMVLGLILHEITALWDVSYARQRRELTAFEEHVHSFLELLPITAVTLVIGANFDQLRALPPEPAGDRFSLTLSTTSPGYLAGALSAAVLLAGIPYCEELVRCLRYRARQAPCRQPDRQ</sequence>
<keyword evidence="3" id="KW-1185">Reference proteome</keyword>
<evidence type="ECO:0000256" key="1">
    <source>
        <dbReference type="SAM" id="Phobius"/>
    </source>
</evidence>
<keyword evidence="1" id="KW-1133">Transmembrane helix</keyword>
<dbReference type="RefSeq" id="WP_241014034.1">
    <property type="nucleotide sequence ID" value="NZ_CABPSC010000006.1"/>
</dbReference>
<dbReference type="Proteomes" id="UP000367825">
    <property type="component" value="Unassembled WGS sequence"/>
</dbReference>
<proteinExistence type="predicted"/>
<accession>A0A5E4UJ48</accession>
<keyword evidence="1" id="KW-0472">Membrane</keyword>
<protein>
    <recommendedName>
        <fullName evidence="4">Diguanylate cyclase</fullName>
    </recommendedName>
</protein>
<keyword evidence="1" id="KW-0812">Transmembrane</keyword>
<evidence type="ECO:0000313" key="3">
    <source>
        <dbReference type="Proteomes" id="UP000367825"/>
    </source>
</evidence>
<evidence type="ECO:0008006" key="4">
    <source>
        <dbReference type="Google" id="ProtNLM"/>
    </source>
</evidence>
<dbReference type="AlphaFoldDB" id="A0A5E4UJ48"/>
<gene>
    <name evidence="2" type="ORF">PNO31109_01978</name>
</gene>
<reference evidence="2 3" key="1">
    <citation type="submission" date="2019-08" db="EMBL/GenBank/DDBJ databases">
        <authorList>
            <person name="Peeters C."/>
        </authorList>
    </citation>
    <scope>NUCLEOTIDE SEQUENCE [LARGE SCALE GENOMIC DNA]</scope>
    <source>
        <strain evidence="2 3">LMG 31109</strain>
    </source>
</reference>
<feature type="transmembrane region" description="Helical" evidence="1">
    <location>
        <begin position="166"/>
        <end position="184"/>
    </location>
</feature>
<organism evidence="2 3">
    <name type="scientific">Pandoraea nosoerga</name>
    <dbReference type="NCBI Taxonomy" id="2508296"/>
    <lineage>
        <taxon>Bacteria</taxon>
        <taxon>Pseudomonadati</taxon>
        <taxon>Pseudomonadota</taxon>
        <taxon>Betaproteobacteria</taxon>
        <taxon>Burkholderiales</taxon>
        <taxon>Burkholderiaceae</taxon>
        <taxon>Pandoraea</taxon>
    </lineage>
</organism>
<evidence type="ECO:0000313" key="2">
    <source>
        <dbReference type="EMBL" id="VVD98289.1"/>
    </source>
</evidence>